<organism evidence="2 3">
    <name type="scientific">Sulfurimonas hongkongensis</name>
    <dbReference type="NCBI Taxonomy" id="1172190"/>
    <lineage>
        <taxon>Bacteria</taxon>
        <taxon>Pseudomonadati</taxon>
        <taxon>Campylobacterota</taxon>
        <taxon>Epsilonproteobacteria</taxon>
        <taxon>Campylobacterales</taxon>
        <taxon>Sulfurimonadaceae</taxon>
        <taxon>Sulfurimonas</taxon>
    </lineage>
</organism>
<dbReference type="Proteomes" id="UP000015520">
    <property type="component" value="Unassembled WGS sequence"/>
</dbReference>
<dbReference type="eggNOG" id="ENOG50319KE">
    <property type="taxonomic scope" value="Bacteria"/>
</dbReference>
<dbReference type="PATRIC" id="fig|1172190.3.peg.1799"/>
<dbReference type="GO" id="GO:0020037">
    <property type="term" value="F:heme binding"/>
    <property type="evidence" value="ECO:0007669"/>
    <property type="project" value="InterPro"/>
</dbReference>
<feature type="signal peptide" evidence="1">
    <location>
        <begin position="1"/>
        <end position="20"/>
    </location>
</feature>
<name>T0JBL4_9BACT</name>
<reference evidence="2 3" key="1">
    <citation type="submission" date="2013-07" db="EMBL/GenBank/DDBJ databases">
        <title>Sulfurimonas hongkongensis AST-10 Genome Sequencing.</title>
        <authorList>
            <person name="Cai L."/>
            <person name="Zhang T."/>
        </authorList>
    </citation>
    <scope>NUCLEOTIDE SEQUENCE [LARGE SCALE GENOMIC DNA]</scope>
    <source>
        <strain evidence="2 3">AST-10</strain>
    </source>
</reference>
<comment type="caution">
    <text evidence="2">The sequence shown here is derived from an EMBL/GenBank/DDBJ whole genome shotgun (WGS) entry which is preliminary data.</text>
</comment>
<dbReference type="RefSeq" id="WP_021288110.1">
    <property type="nucleotide sequence ID" value="NZ_AUPZ01000013.1"/>
</dbReference>
<sequence>MKKIFIALTIALIFSSYSNAAVYKGQRIFIKKCVECHQQRQTFISLKTTYEWEDLMRDKGRELAYIHLKDEKAKESWKYFKSSSYTKKAKHLEDFLLEYAKDSGNVPACN</sequence>
<dbReference type="STRING" id="1172190.M947_09310"/>
<evidence type="ECO:0000313" key="2">
    <source>
        <dbReference type="EMBL" id="EQB35471.1"/>
    </source>
</evidence>
<accession>T0JBL4</accession>
<keyword evidence="3" id="KW-1185">Reference proteome</keyword>
<feature type="chain" id="PRO_5004565691" description="Cytochrome c domain-containing protein" evidence="1">
    <location>
        <begin position="21"/>
        <end position="110"/>
    </location>
</feature>
<gene>
    <name evidence="2" type="ORF">M947_09310</name>
</gene>
<dbReference type="AlphaFoldDB" id="T0JBL4"/>
<dbReference type="InterPro" id="IPR036909">
    <property type="entry name" value="Cyt_c-like_dom_sf"/>
</dbReference>
<dbReference type="Gene3D" id="1.10.760.10">
    <property type="entry name" value="Cytochrome c-like domain"/>
    <property type="match status" value="1"/>
</dbReference>
<evidence type="ECO:0008006" key="4">
    <source>
        <dbReference type="Google" id="ProtNLM"/>
    </source>
</evidence>
<keyword evidence="1" id="KW-0732">Signal</keyword>
<dbReference type="EMBL" id="AUPZ01000013">
    <property type="protein sequence ID" value="EQB35471.1"/>
    <property type="molecule type" value="Genomic_DNA"/>
</dbReference>
<evidence type="ECO:0000313" key="3">
    <source>
        <dbReference type="Proteomes" id="UP000015520"/>
    </source>
</evidence>
<proteinExistence type="predicted"/>
<dbReference type="OrthoDB" id="5334893at2"/>
<dbReference type="GO" id="GO:0009055">
    <property type="term" value="F:electron transfer activity"/>
    <property type="evidence" value="ECO:0007669"/>
    <property type="project" value="InterPro"/>
</dbReference>
<dbReference type="SUPFAM" id="SSF46626">
    <property type="entry name" value="Cytochrome c"/>
    <property type="match status" value="1"/>
</dbReference>
<protein>
    <recommendedName>
        <fullName evidence="4">Cytochrome c domain-containing protein</fullName>
    </recommendedName>
</protein>
<evidence type="ECO:0000256" key="1">
    <source>
        <dbReference type="SAM" id="SignalP"/>
    </source>
</evidence>